<accession>A0ABW4BVX4</accession>
<sequence>MVRQFQLYRWLRFIFLLVVGILITAQPTKSVNAIIYLVSTYIAIYGVLSIIDGISIRQKTGENNIAIGLGAGALLVAALVLFVAKILIQLVPPVLGIILLVNGINQFRDSNETKRQVNVTPWLDYFYSALLIGVGIIFILNPSKTMIFFYQLFGIGLIVLAFFEIINSRIYRN</sequence>
<feature type="transmembrane region" description="Helical" evidence="1">
    <location>
        <begin position="7"/>
        <end position="27"/>
    </location>
</feature>
<evidence type="ECO:0000313" key="2">
    <source>
        <dbReference type="EMBL" id="MFD1418335.1"/>
    </source>
</evidence>
<reference evidence="3" key="1">
    <citation type="journal article" date="2019" name="Int. J. Syst. Evol. Microbiol.">
        <title>The Global Catalogue of Microorganisms (GCM) 10K type strain sequencing project: providing services to taxonomists for standard genome sequencing and annotation.</title>
        <authorList>
            <consortium name="The Broad Institute Genomics Platform"/>
            <consortium name="The Broad Institute Genome Sequencing Center for Infectious Disease"/>
            <person name="Wu L."/>
            <person name="Ma J."/>
        </authorList>
    </citation>
    <scope>NUCLEOTIDE SEQUENCE [LARGE SCALE GENOMIC DNA]</scope>
    <source>
        <strain evidence="3">CCM 8936</strain>
    </source>
</reference>
<dbReference type="Proteomes" id="UP001597251">
    <property type="component" value="Unassembled WGS sequence"/>
</dbReference>
<keyword evidence="1" id="KW-0472">Membrane</keyword>
<feature type="transmembrane region" description="Helical" evidence="1">
    <location>
        <begin position="90"/>
        <end position="107"/>
    </location>
</feature>
<feature type="transmembrane region" description="Helical" evidence="1">
    <location>
        <begin position="63"/>
        <end position="84"/>
    </location>
</feature>
<gene>
    <name evidence="2" type="ORF">ACFQ42_06255</name>
</gene>
<feature type="transmembrane region" description="Helical" evidence="1">
    <location>
        <begin position="33"/>
        <end position="51"/>
    </location>
</feature>
<dbReference type="Pfam" id="PF03729">
    <property type="entry name" value="DUF308"/>
    <property type="match status" value="2"/>
</dbReference>
<organism evidence="2 3">
    <name type="scientific">Companilactobacillus keshanensis</name>
    <dbReference type="NCBI Taxonomy" id="2486003"/>
    <lineage>
        <taxon>Bacteria</taxon>
        <taxon>Bacillati</taxon>
        <taxon>Bacillota</taxon>
        <taxon>Bacilli</taxon>
        <taxon>Lactobacillales</taxon>
        <taxon>Lactobacillaceae</taxon>
        <taxon>Companilactobacillus</taxon>
    </lineage>
</organism>
<comment type="caution">
    <text evidence="2">The sequence shown here is derived from an EMBL/GenBank/DDBJ whole genome shotgun (WGS) entry which is preliminary data.</text>
</comment>
<keyword evidence="1" id="KW-1133">Transmembrane helix</keyword>
<feature type="transmembrane region" description="Helical" evidence="1">
    <location>
        <begin position="146"/>
        <end position="166"/>
    </location>
</feature>
<name>A0ABW4BVX4_9LACO</name>
<dbReference type="InterPro" id="IPR005325">
    <property type="entry name" value="DUF308_memb"/>
</dbReference>
<keyword evidence="3" id="KW-1185">Reference proteome</keyword>
<proteinExistence type="predicted"/>
<dbReference type="RefSeq" id="WP_125677398.1">
    <property type="nucleotide sequence ID" value="NZ_JBHTOI010000039.1"/>
</dbReference>
<feature type="transmembrane region" description="Helical" evidence="1">
    <location>
        <begin position="119"/>
        <end position="140"/>
    </location>
</feature>
<evidence type="ECO:0000256" key="1">
    <source>
        <dbReference type="SAM" id="Phobius"/>
    </source>
</evidence>
<protein>
    <submittedName>
        <fullName evidence="2">DUF308 domain-containing protein</fullName>
    </submittedName>
</protein>
<evidence type="ECO:0000313" key="3">
    <source>
        <dbReference type="Proteomes" id="UP001597251"/>
    </source>
</evidence>
<keyword evidence="1" id="KW-0812">Transmembrane</keyword>
<dbReference type="EMBL" id="JBHTOI010000039">
    <property type="protein sequence ID" value="MFD1418335.1"/>
    <property type="molecule type" value="Genomic_DNA"/>
</dbReference>